<dbReference type="InterPro" id="IPR051200">
    <property type="entry name" value="Host-pathogen_enzymatic-act"/>
</dbReference>
<dbReference type="EMBL" id="JADIKJ010000009">
    <property type="protein sequence ID" value="MFK2900531.1"/>
    <property type="molecule type" value="Genomic_DNA"/>
</dbReference>
<dbReference type="PANTHER" id="PTHR47197:SF3">
    <property type="entry name" value="DIHYDRO-HEME D1 DEHYDROGENASE"/>
    <property type="match status" value="1"/>
</dbReference>
<keyword evidence="2" id="KW-1185">Reference proteome</keyword>
<dbReference type="Gene3D" id="2.130.10.10">
    <property type="entry name" value="YVTN repeat-like/Quinoprotein amine dehydrogenase"/>
    <property type="match status" value="2"/>
</dbReference>
<dbReference type="Proteomes" id="UP001620461">
    <property type="component" value="Unassembled WGS sequence"/>
</dbReference>
<gene>
    <name evidence="1" type="ORF">ISP15_09300</name>
</gene>
<sequence length="339" mass="36385">MSKPNYLALLLLAVTGIVPVAAAPIGVVWRLPLQGPVSWDYLTFDQAHRRLFVSRGVRVDIIDVDHKTKVGQIDGTAGAHGITLAPALHRGYVSDGLINAVTVFDLNTFKVIATITGLGEKPDAIVYDSASKHVLTFNGKGHSFSVIDPARNVLIQTVPLPGKPEFAQADGNGHVYANLEDRSSLVEIDSRADRVLHVWPLPGCDSPSGLALDRTRHRLFSVCDNEHMAVTNALDGSHVATVDIGKGPDAVVYDPSRQMVYSSNGQSGNITAIRQHDADHYEVSASIPSQLSARTLALDSQHQQLYLSAATIDANKHGEGRSFLPDSFTLIAVGIAARP</sequence>
<dbReference type="InterPro" id="IPR011048">
    <property type="entry name" value="Haem_d1_sf"/>
</dbReference>
<dbReference type="RefSeq" id="WP_404546990.1">
    <property type="nucleotide sequence ID" value="NZ_JADIKJ010000009.1"/>
</dbReference>
<dbReference type="SUPFAM" id="SSF51004">
    <property type="entry name" value="C-terminal (heme d1) domain of cytochrome cd1-nitrite reductase"/>
    <property type="match status" value="1"/>
</dbReference>
<reference evidence="1 2" key="1">
    <citation type="submission" date="2020-10" db="EMBL/GenBank/DDBJ databases">
        <title>Phylogeny of dyella-like bacteria.</title>
        <authorList>
            <person name="Fu J."/>
        </authorList>
    </citation>
    <scope>NUCLEOTIDE SEQUENCE [LARGE SCALE GENOMIC DNA]</scope>
    <source>
        <strain evidence="1 2">JP1</strain>
    </source>
</reference>
<organism evidence="1 2">
    <name type="scientific">Dyella jejuensis</name>
    <dbReference type="NCBI Taxonomy" id="1432009"/>
    <lineage>
        <taxon>Bacteria</taxon>
        <taxon>Pseudomonadati</taxon>
        <taxon>Pseudomonadota</taxon>
        <taxon>Gammaproteobacteria</taxon>
        <taxon>Lysobacterales</taxon>
        <taxon>Rhodanobacteraceae</taxon>
        <taxon>Dyella</taxon>
    </lineage>
</organism>
<dbReference type="InterPro" id="IPR015943">
    <property type="entry name" value="WD40/YVTN_repeat-like_dom_sf"/>
</dbReference>
<accession>A0ABW8JJY3</accession>
<evidence type="ECO:0000313" key="2">
    <source>
        <dbReference type="Proteomes" id="UP001620461"/>
    </source>
</evidence>
<name>A0ABW8JJY3_9GAMM</name>
<evidence type="ECO:0000313" key="1">
    <source>
        <dbReference type="EMBL" id="MFK2900531.1"/>
    </source>
</evidence>
<comment type="caution">
    <text evidence="1">The sequence shown here is derived from an EMBL/GenBank/DDBJ whole genome shotgun (WGS) entry which is preliminary data.</text>
</comment>
<protein>
    <submittedName>
        <fullName evidence="1">YncE family protein</fullName>
    </submittedName>
</protein>
<dbReference type="PANTHER" id="PTHR47197">
    <property type="entry name" value="PROTEIN NIRF"/>
    <property type="match status" value="1"/>
</dbReference>
<proteinExistence type="predicted"/>